<accession>A0A3G4ZXG0</accession>
<sequence length="116" mass="13419">MQTMEARRHEFVKLIEARDETGCLEYIAQYDGFYDAIADNYSQANMLQWACAHKLSMVATKLIDQKCDLKHQDRGGFTAIMYASFHDLMDVTTYIIDKSTDRTTLIANQMSEMMML</sequence>
<protein>
    <recommendedName>
        <fullName evidence="2">Ankyrin repeat protein</fullName>
    </recommendedName>
</protein>
<dbReference type="SUPFAM" id="SSF48403">
    <property type="entry name" value="Ankyrin repeat"/>
    <property type="match status" value="1"/>
</dbReference>
<dbReference type="InterPro" id="IPR036770">
    <property type="entry name" value="Ankyrin_rpt-contain_sf"/>
</dbReference>
<organism evidence="1">
    <name type="scientific">Faunusvirus sp</name>
    <dbReference type="NCBI Taxonomy" id="2487766"/>
    <lineage>
        <taxon>Viruses</taxon>
        <taxon>Varidnaviria</taxon>
        <taxon>Bamfordvirae</taxon>
        <taxon>Nucleocytoviricota</taxon>
        <taxon>Megaviricetes</taxon>
        <taxon>Imitervirales</taxon>
        <taxon>Mimiviridae</taxon>
    </lineage>
</organism>
<gene>
    <name evidence="1" type="ORF">Faunusvirus25_4</name>
</gene>
<name>A0A3G4ZXG0_9VIRU</name>
<evidence type="ECO:0008006" key="2">
    <source>
        <dbReference type="Google" id="ProtNLM"/>
    </source>
</evidence>
<reference evidence="1" key="1">
    <citation type="submission" date="2018-10" db="EMBL/GenBank/DDBJ databases">
        <title>Hidden diversity of soil giant viruses.</title>
        <authorList>
            <person name="Schulz F."/>
            <person name="Alteio L."/>
            <person name="Goudeau D."/>
            <person name="Ryan E.M."/>
            <person name="Malmstrom R.R."/>
            <person name="Blanchard J."/>
            <person name="Woyke T."/>
        </authorList>
    </citation>
    <scope>NUCLEOTIDE SEQUENCE</scope>
    <source>
        <strain evidence="1">FNV1</strain>
    </source>
</reference>
<evidence type="ECO:0000313" key="1">
    <source>
        <dbReference type="EMBL" id="AYV79586.1"/>
    </source>
</evidence>
<proteinExistence type="predicted"/>
<dbReference type="EMBL" id="MK072156">
    <property type="protein sequence ID" value="AYV79586.1"/>
    <property type="molecule type" value="Genomic_DNA"/>
</dbReference>
<dbReference type="Gene3D" id="1.25.40.20">
    <property type="entry name" value="Ankyrin repeat-containing domain"/>
    <property type="match status" value="1"/>
</dbReference>